<feature type="transmembrane region" description="Helical" evidence="1">
    <location>
        <begin position="70"/>
        <end position="92"/>
    </location>
</feature>
<dbReference type="EMBL" id="CAJRAF010000002">
    <property type="protein sequence ID" value="CAG5012042.1"/>
    <property type="molecule type" value="Genomic_DNA"/>
</dbReference>
<proteinExistence type="predicted"/>
<dbReference type="PANTHER" id="PTHR30273:SF2">
    <property type="entry name" value="PROTEIN FECR"/>
    <property type="match status" value="1"/>
</dbReference>
<feature type="domain" description="Protein FecR C-terminal" evidence="3">
    <location>
        <begin position="268"/>
        <end position="333"/>
    </location>
</feature>
<dbReference type="InterPro" id="IPR006860">
    <property type="entry name" value="FecR"/>
</dbReference>
<gene>
    <name evidence="4" type="ORF">DYBT9275_05087</name>
</gene>
<accession>A0A916NDN9</accession>
<dbReference type="PANTHER" id="PTHR30273">
    <property type="entry name" value="PERIPLASMIC SIGNAL SENSOR AND SIGMA FACTOR ACTIVATOR FECR-RELATED"/>
    <property type="match status" value="1"/>
</dbReference>
<dbReference type="AlphaFoldDB" id="A0A916NDN9"/>
<organism evidence="4 5">
    <name type="scientific">Dyadobacter helix</name>
    <dbReference type="NCBI Taxonomy" id="2822344"/>
    <lineage>
        <taxon>Bacteria</taxon>
        <taxon>Pseudomonadati</taxon>
        <taxon>Bacteroidota</taxon>
        <taxon>Cytophagia</taxon>
        <taxon>Cytophagales</taxon>
        <taxon>Spirosomataceae</taxon>
        <taxon>Dyadobacter</taxon>
    </lineage>
</organism>
<reference evidence="4" key="1">
    <citation type="submission" date="2021-04" db="EMBL/GenBank/DDBJ databases">
        <authorList>
            <person name="Rodrigo-Torres L."/>
            <person name="Arahal R. D."/>
            <person name="Lucena T."/>
        </authorList>
    </citation>
    <scope>NUCLEOTIDE SEQUENCE</scope>
    <source>
        <strain evidence="4">CECT 9275</strain>
    </source>
</reference>
<dbReference type="Gene3D" id="3.55.50.30">
    <property type="match status" value="1"/>
</dbReference>
<evidence type="ECO:0008006" key="6">
    <source>
        <dbReference type="Google" id="ProtNLM"/>
    </source>
</evidence>
<protein>
    <recommendedName>
        <fullName evidence="6">FecR family protein</fullName>
    </recommendedName>
</protein>
<dbReference type="Gene3D" id="2.60.120.1440">
    <property type="match status" value="1"/>
</dbReference>
<keyword evidence="1" id="KW-0472">Membrane</keyword>
<dbReference type="InterPro" id="IPR032508">
    <property type="entry name" value="FecR_C"/>
</dbReference>
<dbReference type="PIRSF" id="PIRSF018266">
    <property type="entry name" value="FecR"/>
    <property type="match status" value="1"/>
</dbReference>
<evidence type="ECO:0000259" key="3">
    <source>
        <dbReference type="Pfam" id="PF16344"/>
    </source>
</evidence>
<sequence>MNQYDFDLLLQKYLAGTCTPEEEKQILDWSENMLLSSQVSISASEKELIRKRLWKRLSKIGRPVSQLNTFWTRLAIAASVLLLFACGSVFLWPSIFPLNKTNQVATVFNGPQTIQPKGNIEVKNTSDTPNKIVLEDGTVVLLKPQSSLSHPKHFGDQSRVVYLSGEAFFNVTKNPSKPFFVYTGELVTRVLGTSFNVKSFNSAQSIEVSVVAGRVSVYENSKKTPQTRNGIILNPNQKIRFDRDVKIMVPELVEEPVLVNPPEKKSLFIFEETPLPQVISMLQEVYGIEIVLETPALETCFFTGDINDLPLYSQLKLICKSINASYELRGTTLFMSGEGCRN</sequence>
<keyword evidence="1" id="KW-1133">Transmembrane helix</keyword>
<dbReference type="Pfam" id="PF04773">
    <property type="entry name" value="FecR"/>
    <property type="match status" value="1"/>
</dbReference>
<dbReference type="Proteomes" id="UP000680038">
    <property type="component" value="Unassembled WGS sequence"/>
</dbReference>
<dbReference type="Pfam" id="PF16344">
    <property type="entry name" value="FecR_C"/>
    <property type="match status" value="1"/>
</dbReference>
<keyword evidence="5" id="KW-1185">Reference proteome</keyword>
<evidence type="ECO:0000313" key="4">
    <source>
        <dbReference type="EMBL" id="CAG5012042.1"/>
    </source>
</evidence>
<dbReference type="GO" id="GO:0016989">
    <property type="term" value="F:sigma factor antagonist activity"/>
    <property type="evidence" value="ECO:0007669"/>
    <property type="project" value="TreeGrafter"/>
</dbReference>
<name>A0A916NDN9_9BACT</name>
<comment type="caution">
    <text evidence="4">The sequence shown here is derived from an EMBL/GenBank/DDBJ whole genome shotgun (WGS) entry which is preliminary data.</text>
</comment>
<keyword evidence="1" id="KW-0812">Transmembrane</keyword>
<dbReference type="RefSeq" id="WP_215241340.1">
    <property type="nucleotide sequence ID" value="NZ_CAJRAF010000002.1"/>
</dbReference>
<dbReference type="InterPro" id="IPR012373">
    <property type="entry name" value="Ferrdict_sens_TM"/>
</dbReference>
<evidence type="ECO:0000259" key="2">
    <source>
        <dbReference type="Pfam" id="PF04773"/>
    </source>
</evidence>
<evidence type="ECO:0000256" key="1">
    <source>
        <dbReference type="SAM" id="Phobius"/>
    </source>
</evidence>
<evidence type="ECO:0000313" key="5">
    <source>
        <dbReference type="Proteomes" id="UP000680038"/>
    </source>
</evidence>
<feature type="domain" description="FecR protein" evidence="2">
    <location>
        <begin position="130"/>
        <end position="215"/>
    </location>
</feature>